<protein>
    <recommendedName>
        <fullName evidence="11">Sigma-70 family RNA polymerase sigma factor</fullName>
    </recommendedName>
</protein>
<comment type="caution">
    <text evidence="9">The sequence shown here is derived from an EMBL/GenBank/DDBJ whole genome shotgun (WGS) entry which is preliminary data.</text>
</comment>
<name>A0A371P4R9_9ACTN</name>
<evidence type="ECO:0008006" key="11">
    <source>
        <dbReference type="Google" id="ProtNLM"/>
    </source>
</evidence>
<dbReference type="InterPro" id="IPR007630">
    <property type="entry name" value="RNA_pol_sigma70_r4"/>
</dbReference>
<keyword evidence="10" id="KW-1185">Reference proteome</keyword>
<evidence type="ECO:0000256" key="3">
    <source>
        <dbReference type="ARBA" id="ARBA00023082"/>
    </source>
</evidence>
<gene>
    <name evidence="9" type="ORF">DX116_15720</name>
</gene>
<evidence type="ECO:0000256" key="2">
    <source>
        <dbReference type="ARBA" id="ARBA00023015"/>
    </source>
</evidence>
<dbReference type="AlphaFoldDB" id="A0A371P4R9"/>
<evidence type="ECO:0000256" key="6">
    <source>
        <dbReference type="SAM" id="MobiDB-lite"/>
    </source>
</evidence>
<dbReference type="InterPro" id="IPR013324">
    <property type="entry name" value="RNA_pol_sigma_r3/r4-like"/>
</dbReference>
<comment type="similarity">
    <text evidence="1">Belongs to the sigma-70 factor family.</text>
</comment>
<evidence type="ECO:0000256" key="5">
    <source>
        <dbReference type="ARBA" id="ARBA00023163"/>
    </source>
</evidence>
<dbReference type="Gene3D" id="1.20.120.1810">
    <property type="match status" value="1"/>
</dbReference>
<evidence type="ECO:0000256" key="4">
    <source>
        <dbReference type="ARBA" id="ARBA00023125"/>
    </source>
</evidence>
<keyword evidence="3" id="KW-0731">Sigma factor</keyword>
<evidence type="ECO:0000259" key="8">
    <source>
        <dbReference type="Pfam" id="PF04545"/>
    </source>
</evidence>
<dbReference type="RefSeq" id="WP_119705158.1">
    <property type="nucleotide sequence ID" value="NZ_JBHSOI010000002.1"/>
</dbReference>
<dbReference type="GO" id="GO:0006352">
    <property type="term" value="P:DNA-templated transcription initiation"/>
    <property type="evidence" value="ECO:0007669"/>
    <property type="project" value="InterPro"/>
</dbReference>
<feature type="compositionally biased region" description="Acidic residues" evidence="6">
    <location>
        <begin position="106"/>
        <end position="119"/>
    </location>
</feature>
<dbReference type="GO" id="GO:0003677">
    <property type="term" value="F:DNA binding"/>
    <property type="evidence" value="ECO:0007669"/>
    <property type="project" value="UniProtKB-KW"/>
</dbReference>
<sequence>MDPFVRSLLSSTPLTSEQELALARRARDGDARARHDLITSGLRSVALRARLLGIRDDDLADAVQSGAVGLIRAVDRFDPERGVRLATYAWHWVGAEMVGRHRPEVPLDDVDPAVDDEPRDDSSALDELLHSLPPDELELLRLRFGVGCPGAIRLSRQSVGERLGLTISQVRTVEAKAMRQLRRGLANVVHRAPHQ</sequence>
<evidence type="ECO:0000313" key="10">
    <source>
        <dbReference type="Proteomes" id="UP000265581"/>
    </source>
</evidence>
<dbReference type="PANTHER" id="PTHR30376:SF3">
    <property type="entry name" value="RNA POLYMERASE SIGMA FACTOR RPOH"/>
    <property type="match status" value="1"/>
</dbReference>
<keyword evidence="4" id="KW-0238">DNA-binding</keyword>
<dbReference type="SUPFAM" id="SSF88659">
    <property type="entry name" value="Sigma3 and sigma4 domains of RNA polymerase sigma factors"/>
    <property type="match status" value="1"/>
</dbReference>
<dbReference type="EMBL" id="QUBR01000002">
    <property type="protein sequence ID" value="REK70568.1"/>
    <property type="molecule type" value="Genomic_DNA"/>
</dbReference>
<dbReference type="Pfam" id="PF04545">
    <property type="entry name" value="Sigma70_r4"/>
    <property type="match status" value="1"/>
</dbReference>
<dbReference type="OrthoDB" id="3745243at2"/>
<dbReference type="GO" id="GO:0016987">
    <property type="term" value="F:sigma factor activity"/>
    <property type="evidence" value="ECO:0007669"/>
    <property type="project" value="UniProtKB-KW"/>
</dbReference>
<reference evidence="9 10" key="1">
    <citation type="submission" date="2018-08" db="EMBL/GenBank/DDBJ databases">
        <title>Aeromicrobium sp. M2KJ-4, whole genome shotgun sequence.</title>
        <authorList>
            <person name="Tuo L."/>
        </authorList>
    </citation>
    <scope>NUCLEOTIDE SEQUENCE [LARGE SCALE GENOMIC DNA]</scope>
    <source>
        <strain evidence="9 10">M2KJ-4</strain>
    </source>
</reference>
<dbReference type="SUPFAM" id="SSF88946">
    <property type="entry name" value="Sigma2 domain of RNA polymerase sigma factors"/>
    <property type="match status" value="1"/>
</dbReference>
<organism evidence="9 10">
    <name type="scientific">Aeromicrobium endophyticum</name>
    <dbReference type="NCBI Taxonomy" id="2292704"/>
    <lineage>
        <taxon>Bacteria</taxon>
        <taxon>Bacillati</taxon>
        <taxon>Actinomycetota</taxon>
        <taxon>Actinomycetes</taxon>
        <taxon>Propionibacteriales</taxon>
        <taxon>Nocardioidaceae</taxon>
        <taxon>Aeromicrobium</taxon>
    </lineage>
</organism>
<dbReference type="Gene3D" id="1.10.10.10">
    <property type="entry name" value="Winged helix-like DNA-binding domain superfamily/Winged helix DNA-binding domain"/>
    <property type="match status" value="1"/>
</dbReference>
<dbReference type="InterPro" id="IPR013325">
    <property type="entry name" value="RNA_pol_sigma_r2"/>
</dbReference>
<accession>A0A371P4R9</accession>
<dbReference type="Proteomes" id="UP000265581">
    <property type="component" value="Unassembled WGS sequence"/>
</dbReference>
<dbReference type="CDD" id="cd06171">
    <property type="entry name" value="Sigma70_r4"/>
    <property type="match status" value="1"/>
</dbReference>
<dbReference type="InterPro" id="IPR007627">
    <property type="entry name" value="RNA_pol_sigma70_r2"/>
</dbReference>
<dbReference type="PANTHER" id="PTHR30376">
    <property type="entry name" value="SIGMA FACTOR RPOH HEAT SHOCK RELATED"/>
    <property type="match status" value="1"/>
</dbReference>
<dbReference type="InterPro" id="IPR014284">
    <property type="entry name" value="RNA_pol_sigma-70_dom"/>
</dbReference>
<keyword evidence="2" id="KW-0805">Transcription regulation</keyword>
<evidence type="ECO:0000313" key="9">
    <source>
        <dbReference type="EMBL" id="REK70568.1"/>
    </source>
</evidence>
<evidence type="ECO:0000256" key="1">
    <source>
        <dbReference type="ARBA" id="ARBA00007788"/>
    </source>
</evidence>
<keyword evidence="5" id="KW-0804">Transcription</keyword>
<proteinExistence type="inferred from homology"/>
<dbReference type="Pfam" id="PF04542">
    <property type="entry name" value="Sigma70_r2"/>
    <property type="match status" value="1"/>
</dbReference>
<feature type="domain" description="RNA polymerase sigma-70 region 2" evidence="7">
    <location>
        <begin position="44"/>
        <end position="98"/>
    </location>
</feature>
<dbReference type="InterPro" id="IPR050813">
    <property type="entry name" value="Sigma-70_Factor"/>
</dbReference>
<feature type="region of interest" description="Disordered" evidence="6">
    <location>
        <begin position="104"/>
        <end position="123"/>
    </location>
</feature>
<feature type="domain" description="RNA polymerase sigma-70 region 4" evidence="8">
    <location>
        <begin position="128"/>
        <end position="182"/>
    </location>
</feature>
<dbReference type="InterPro" id="IPR036388">
    <property type="entry name" value="WH-like_DNA-bd_sf"/>
</dbReference>
<dbReference type="NCBIfam" id="TIGR02937">
    <property type="entry name" value="sigma70-ECF"/>
    <property type="match status" value="1"/>
</dbReference>
<evidence type="ECO:0000259" key="7">
    <source>
        <dbReference type="Pfam" id="PF04542"/>
    </source>
</evidence>